<dbReference type="PANTHER" id="PTHR43640:SF1">
    <property type="entry name" value="THIOREDOXIN-DEPENDENT PEROXIREDOXIN"/>
    <property type="match status" value="1"/>
</dbReference>
<dbReference type="GO" id="GO:0016491">
    <property type="term" value="F:oxidoreductase activity"/>
    <property type="evidence" value="ECO:0007669"/>
    <property type="project" value="InterPro"/>
</dbReference>
<reference evidence="2" key="1">
    <citation type="journal article" date="2013" name="Sci. Rep.">
        <title>Metagenomics uncovers a new group of low GC and ultra-small marine Actinobacteria.</title>
        <authorList>
            <person name="Ghai R."/>
            <person name="Mizuno C.M."/>
            <person name="Picazo A."/>
            <person name="Camacho A."/>
            <person name="Rodriguez-Valera F."/>
        </authorList>
    </citation>
    <scope>NUCLEOTIDE SEQUENCE</scope>
</reference>
<protein>
    <submittedName>
        <fullName evidence="2">MedDCM-OCT-S28-C70-cds9</fullName>
    </submittedName>
</protein>
<dbReference type="PANTHER" id="PTHR43640">
    <property type="entry name" value="OS07G0260300 PROTEIN"/>
    <property type="match status" value="1"/>
</dbReference>
<accession>S5DJE0</accession>
<proteinExistence type="predicted"/>
<dbReference type="PROSITE" id="PS51352">
    <property type="entry name" value="THIOREDOXIN_2"/>
    <property type="match status" value="1"/>
</dbReference>
<sequence length="197" mass="22633">MDVESTMLPLGTKLPEFNLRGIDEKYYKNTDFSENNGLLVMFICNHCPFVKHINAELVDFTNDLMNKNIGVIGINSNDSSQEKYAEDSIDKMKEYASELGYQFPYVVDEDQTVAKNFTAQCTPDFFLFNNQSELIYRGQFDFSRPGNDKPVTGESLNEAVELYLNSNETVVTQYPSMGCNIKWKIDEEPEYFLEIKS</sequence>
<name>S5DJE0_9ACTN</name>
<dbReference type="AlphaFoldDB" id="S5DJE0"/>
<dbReference type="InterPro" id="IPR000866">
    <property type="entry name" value="AhpC/TSA"/>
</dbReference>
<evidence type="ECO:0000259" key="1">
    <source>
        <dbReference type="PROSITE" id="PS51352"/>
    </source>
</evidence>
<organism evidence="2">
    <name type="scientific">Candidatus Actinomarina minuta</name>
    <dbReference type="NCBI Taxonomy" id="1389454"/>
    <lineage>
        <taxon>Bacteria</taxon>
        <taxon>Bacillati</taxon>
        <taxon>Actinomycetota</taxon>
        <taxon>Actinomycetes</taxon>
        <taxon>Candidatus Actinomarinidae</taxon>
        <taxon>Candidatus Actinomarinales</taxon>
        <taxon>Candidatus Actinomarineae</taxon>
        <taxon>Candidatus Actinomarinaceae</taxon>
        <taxon>Candidatus Actinomarina</taxon>
    </lineage>
</organism>
<dbReference type="InterPro" id="IPR013766">
    <property type="entry name" value="Thioredoxin_domain"/>
</dbReference>
<feature type="domain" description="Thioredoxin" evidence="1">
    <location>
        <begin position="8"/>
        <end position="165"/>
    </location>
</feature>
<dbReference type="CDD" id="cd02969">
    <property type="entry name" value="PRX_like1"/>
    <property type="match status" value="1"/>
</dbReference>
<dbReference type="SUPFAM" id="SSF52833">
    <property type="entry name" value="Thioredoxin-like"/>
    <property type="match status" value="1"/>
</dbReference>
<dbReference type="GO" id="GO:0016209">
    <property type="term" value="F:antioxidant activity"/>
    <property type="evidence" value="ECO:0007669"/>
    <property type="project" value="InterPro"/>
</dbReference>
<dbReference type="InterPro" id="IPR036249">
    <property type="entry name" value="Thioredoxin-like_sf"/>
</dbReference>
<dbReference type="Gene3D" id="3.40.30.10">
    <property type="entry name" value="Glutaredoxin"/>
    <property type="match status" value="1"/>
</dbReference>
<evidence type="ECO:0000313" key="2">
    <source>
        <dbReference type="EMBL" id="AGQ18916.1"/>
    </source>
</evidence>
<dbReference type="InterPro" id="IPR047262">
    <property type="entry name" value="PRX-like1"/>
</dbReference>
<dbReference type="Pfam" id="PF00578">
    <property type="entry name" value="AhpC-TSA"/>
    <property type="match status" value="1"/>
</dbReference>
<dbReference type="EMBL" id="KC811116">
    <property type="protein sequence ID" value="AGQ18916.1"/>
    <property type="molecule type" value="Genomic_DNA"/>
</dbReference>